<proteinExistence type="inferred from homology"/>
<keyword evidence="8" id="KW-1133">Transmembrane helix</keyword>
<dbReference type="Pfam" id="PF00067">
    <property type="entry name" value="p450"/>
    <property type="match status" value="1"/>
</dbReference>
<dbReference type="PANTHER" id="PTHR24305">
    <property type="entry name" value="CYTOCHROME P450"/>
    <property type="match status" value="1"/>
</dbReference>
<evidence type="ECO:0000256" key="1">
    <source>
        <dbReference type="ARBA" id="ARBA00001971"/>
    </source>
</evidence>
<protein>
    <recommendedName>
        <fullName evidence="11">Cytochrome P450</fullName>
    </recommendedName>
</protein>
<dbReference type="PANTHER" id="PTHR24305:SF157">
    <property type="entry name" value="N-ACETYLTRYPTOPHAN 6-HYDROXYLASE IVOC-RELATED"/>
    <property type="match status" value="1"/>
</dbReference>
<keyword evidence="7" id="KW-0349">Heme</keyword>
<name>A0ABR1JPG2_9AGAR</name>
<accession>A0ABR1JPG2</accession>
<dbReference type="Gene3D" id="1.10.630.10">
    <property type="entry name" value="Cytochrome P450"/>
    <property type="match status" value="1"/>
</dbReference>
<dbReference type="InterPro" id="IPR001128">
    <property type="entry name" value="Cyt_P450"/>
</dbReference>
<evidence type="ECO:0000256" key="8">
    <source>
        <dbReference type="SAM" id="Phobius"/>
    </source>
</evidence>
<reference evidence="9 10" key="1">
    <citation type="submission" date="2024-01" db="EMBL/GenBank/DDBJ databases">
        <title>A draft genome for the cacao thread blight pathogen Marasmiellus scandens.</title>
        <authorList>
            <person name="Baruah I.K."/>
            <person name="Leung J."/>
            <person name="Bukari Y."/>
            <person name="Amoako-Attah I."/>
            <person name="Meinhardt L.W."/>
            <person name="Bailey B.A."/>
            <person name="Cohen S.P."/>
        </authorList>
    </citation>
    <scope>NUCLEOTIDE SEQUENCE [LARGE SCALE GENOMIC DNA]</scope>
    <source>
        <strain evidence="9 10">GH-19</strain>
    </source>
</reference>
<evidence type="ECO:0000256" key="6">
    <source>
        <dbReference type="ARBA" id="ARBA00023004"/>
    </source>
</evidence>
<comment type="similarity">
    <text evidence="3 7">Belongs to the cytochrome P450 family.</text>
</comment>
<dbReference type="InterPro" id="IPR036396">
    <property type="entry name" value="Cyt_P450_sf"/>
</dbReference>
<sequence length="504" mass="57745">MDTFPDNASASRRLFYNLVLPLLALFVCRAVYHVLVDLFWHPLATFPGPRLAVVTRLYQAYYDVYYDGKFVLHLHDLHKKYGPVVRIGPNELHFSTPEAHKDIYHHGSKFLKNGEFYEMFNEPLTSFGTVDPIFHRKRRDTMNPLFSRRAILKLENSIQERASRLMRILSSKQGQVVDLHSAFRSMTLDVIYDYIYGEDAGAISYPDFQHPILANAEAVNQGAGVQRHMSIIVRINALPAFIKRRIVLSIFPELTALLESRATEFFERKAMVQQTGEREAILSRIVEVENASWQSLVEETQTLTFAGSDTVANACFTGCFYVYNDLRILKKVREELKNIWSDSNTSVPFEILEKSPYLTAVIKESLRLSHGVPVGLLRDIGPEAAQIGGYQVPGGTVVSMGATFMHWNSQIFPEPHKFYPERWLQDQDRELDSYLVPFSRGPRQCIGINLAWCELYLILGYLFRKLDIEIQDMTIEDMQDIRFHFVSVLAGKKHLRGVVKGTLA</sequence>
<dbReference type="CDD" id="cd11062">
    <property type="entry name" value="CYP58-like"/>
    <property type="match status" value="1"/>
</dbReference>
<dbReference type="PROSITE" id="PS00086">
    <property type="entry name" value="CYTOCHROME_P450"/>
    <property type="match status" value="1"/>
</dbReference>
<dbReference type="InterPro" id="IPR002401">
    <property type="entry name" value="Cyt_P450_E_grp-I"/>
</dbReference>
<organism evidence="9 10">
    <name type="scientific">Marasmiellus scandens</name>
    <dbReference type="NCBI Taxonomy" id="2682957"/>
    <lineage>
        <taxon>Eukaryota</taxon>
        <taxon>Fungi</taxon>
        <taxon>Dikarya</taxon>
        <taxon>Basidiomycota</taxon>
        <taxon>Agaricomycotina</taxon>
        <taxon>Agaricomycetes</taxon>
        <taxon>Agaricomycetidae</taxon>
        <taxon>Agaricales</taxon>
        <taxon>Marasmiineae</taxon>
        <taxon>Omphalotaceae</taxon>
        <taxon>Marasmiellus</taxon>
    </lineage>
</organism>
<dbReference type="InterPro" id="IPR050121">
    <property type="entry name" value="Cytochrome_P450_monoxygenase"/>
</dbReference>
<dbReference type="InterPro" id="IPR017972">
    <property type="entry name" value="Cyt_P450_CS"/>
</dbReference>
<comment type="pathway">
    <text evidence="2">Secondary metabolite biosynthesis.</text>
</comment>
<evidence type="ECO:0000256" key="4">
    <source>
        <dbReference type="ARBA" id="ARBA00022723"/>
    </source>
</evidence>
<keyword evidence="10" id="KW-1185">Reference proteome</keyword>
<evidence type="ECO:0000313" key="10">
    <source>
        <dbReference type="Proteomes" id="UP001498398"/>
    </source>
</evidence>
<keyword evidence="8" id="KW-0472">Membrane</keyword>
<evidence type="ECO:0000256" key="5">
    <source>
        <dbReference type="ARBA" id="ARBA00023002"/>
    </source>
</evidence>
<comment type="cofactor">
    <cofactor evidence="1">
        <name>heme</name>
        <dbReference type="ChEBI" id="CHEBI:30413"/>
    </cofactor>
</comment>
<evidence type="ECO:0000256" key="2">
    <source>
        <dbReference type="ARBA" id="ARBA00005179"/>
    </source>
</evidence>
<keyword evidence="8" id="KW-0812">Transmembrane</keyword>
<dbReference type="SUPFAM" id="SSF48264">
    <property type="entry name" value="Cytochrome P450"/>
    <property type="match status" value="1"/>
</dbReference>
<dbReference type="PRINTS" id="PR00385">
    <property type="entry name" value="P450"/>
</dbReference>
<keyword evidence="5 7" id="KW-0560">Oxidoreductase</keyword>
<keyword evidence="7" id="KW-0503">Monooxygenase</keyword>
<keyword evidence="6 7" id="KW-0408">Iron</keyword>
<feature type="transmembrane region" description="Helical" evidence="8">
    <location>
        <begin position="14"/>
        <end position="35"/>
    </location>
</feature>
<evidence type="ECO:0000256" key="3">
    <source>
        <dbReference type="ARBA" id="ARBA00010617"/>
    </source>
</evidence>
<evidence type="ECO:0000256" key="7">
    <source>
        <dbReference type="RuleBase" id="RU000461"/>
    </source>
</evidence>
<evidence type="ECO:0008006" key="11">
    <source>
        <dbReference type="Google" id="ProtNLM"/>
    </source>
</evidence>
<dbReference type="EMBL" id="JBANRG010000008">
    <property type="protein sequence ID" value="KAK7464377.1"/>
    <property type="molecule type" value="Genomic_DNA"/>
</dbReference>
<dbReference type="PRINTS" id="PR00463">
    <property type="entry name" value="EP450I"/>
</dbReference>
<comment type="caution">
    <text evidence="9">The sequence shown here is derived from an EMBL/GenBank/DDBJ whole genome shotgun (WGS) entry which is preliminary data.</text>
</comment>
<evidence type="ECO:0000313" key="9">
    <source>
        <dbReference type="EMBL" id="KAK7464377.1"/>
    </source>
</evidence>
<dbReference type="Proteomes" id="UP001498398">
    <property type="component" value="Unassembled WGS sequence"/>
</dbReference>
<keyword evidence="4 7" id="KW-0479">Metal-binding</keyword>
<gene>
    <name evidence="9" type="ORF">VKT23_006544</name>
</gene>